<accession>A0A183G7C8</accession>
<reference evidence="1 2" key="1">
    <citation type="submission" date="2018-11" db="EMBL/GenBank/DDBJ databases">
        <authorList>
            <consortium name="Pathogen Informatics"/>
        </authorList>
    </citation>
    <scope>NUCLEOTIDE SEQUENCE [LARGE SCALE GENOMIC DNA]</scope>
</reference>
<evidence type="ECO:0000313" key="1">
    <source>
        <dbReference type="EMBL" id="VDP09577.1"/>
    </source>
</evidence>
<sequence length="132" mass="14842">MERNATQTSRGAMEAIVREFYTDLFRSFITVPNYLMPPAEEAPPILESEVAHAIRRVKSDPAPGPDGISADLIRAGSNAPAHFFLHFNNNFRIGRIPDSWKESKTVLIFKKKACGIRRMTCLGLRRRAKDVA</sequence>
<dbReference type="WBParaSite" id="HPBE_0001767801-mRNA-1">
    <property type="protein sequence ID" value="HPBE_0001767801-mRNA-1"/>
    <property type="gene ID" value="HPBE_0001767801"/>
</dbReference>
<keyword evidence="2" id="KW-1185">Reference proteome</keyword>
<gene>
    <name evidence="1" type="ORF">HPBE_LOCUS17677</name>
</gene>
<accession>A0A3P8A6R1</accession>
<reference evidence="3" key="2">
    <citation type="submission" date="2019-09" db="UniProtKB">
        <authorList>
            <consortium name="WormBaseParasite"/>
        </authorList>
    </citation>
    <scope>IDENTIFICATION</scope>
</reference>
<dbReference type="AlphaFoldDB" id="A0A183G7C8"/>
<dbReference type="Proteomes" id="UP000050761">
    <property type="component" value="Unassembled WGS sequence"/>
</dbReference>
<evidence type="ECO:0000313" key="2">
    <source>
        <dbReference type="Proteomes" id="UP000050761"/>
    </source>
</evidence>
<organism evidence="2 3">
    <name type="scientific">Heligmosomoides polygyrus</name>
    <name type="common">Parasitic roundworm</name>
    <dbReference type="NCBI Taxonomy" id="6339"/>
    <lineage>
        <taxon>Eukaryota</taxon>
        <taxon>Metazoa</taxon>
        <taxon>Ecdysozoa</taxon>
        <taxon>Nematoda</taxon>
        <taxon>Chromadorea</taxon>
        <taxon>Rhabditida</taxon>
        <taxon>Rhabditina</taxon>
        <taxon>Rhabditomorpha</taxon>
        <taxon>Strongyloidea</taxon>
        <taxon>Heligmosomidae</taxon>
        <taxon>Heligmosomoides</taxon>
    </lineage>
</organism>
<dbReference type="OrthoDB" id="5806211at2759"/>
<evidence type="ECO:0000313" key="3">
    <source>
        <dbReference type="WBParaSite" id="HPBE_0001767801-mRNA-1"/>
    </source>
</evidence>
<proteinExistence type="predicted"/>
<protein>
    <submittedName>
        <fullName evidence="3">Reverse transcriptase domain-containing protein</fullName>
    </submittedName>
</protein>
<dbReference type="EMBL" id="UZAH01030176">
    <property type="protein sequence ID" value="VDP09577.1"/>
    <property type="molecule type" value="Genomic_DNA"/>
</dbReference>
<name>A0A183G7C8_HELPZ</name>